<reference evidence="1" key="1">
    <citation type="submission" date="2021-11" db="EMBL/GenBank/DDBJ databases">
        <title>Development of a sustainable strategy for remediation of hydrocarbon-contaminated territories based on the waste exchange concept.</title>
        <authorList>
            <person name="Elkin A."/>
        </authorList>
    </citation>
    <scope>NUCLEOTIDE SEQUENCE</scope>
    <source>
        <strain evidence="1">IEGM 757</strain>
    </source>
</reference>
<proteinExistence type="predicted"/>
<evidence type="ECO:0000313" key="2">
    <source>
        <dbReference type="Proteomes" id="UP001198630"/>
    </source>
</evidence>
<evidence type="ECO:0008006" key="3">
    <source>
        <dbReference type="Google" id="ProtNLM"/>
    </source>
</evidence>
<dbReference type="AlphaFoldDB" id="A0AAW4XAY3"/>
<protein>
    <recommendedName>
        <fullName evidence="3">Flavodoxin-like domain-containing protein</fullName>
    </recommendedName>
</protein>
<gene>
    <name evidence="1" type="ORF">LQ384_02260</name>
</gene>
<sequence>MQVLVVYETRLDASPVFTGRASKTIGRKLRKRGCTLAAEPESFLVDEQTVLEPGEAERATRWGHALLEAESVR</sequence>
<dbReference type="RefSeq" id="WP_159418617.1">
    <property type="nucleotide sequence ID" value="NZ_CP027557.1"/>
</dbReference>
<accession>A0AAW4XAY3</accession>
<organism evidence="1 2">
    <name type="scientific">Rhodococcus rhodochrous</name>
    <dbReference type="NCBI Taxonomy" id="1829"/>
    <lineage>
        <taxon>Bacteria</taxon>
        <taxon>Bacillati</taxon>
        <taxon>Actinomycetota</taxon>
        <taxon>Actinomycetes</taxon>
        <taxon>Mycobacteriales</taxon>
        <taxon>Nocardiaceae</taxon>
        <taxon>Rhodococcus</taxon>
    </lineage>
</organism>
<comment type="caution">
    <text evidence="1">The sequence shown here is derived from an EMBL/GenBank/DDBJ whole genome shotgun (WGS) entry which is preliminary data.</text>
</comment>
<evidence type="ECO:0000313" key="1">
    <source>
        <dbReference type="EMBL" id="MCD2109915.1"/>
    </source>
</evidence>
<name>A0AAW4XAY3_RHORH</name>
<dbReference type="Proteomes" id="UP001198630">
    <property type="component" value="Unassembled WGS sequence"/>
</dbReference>
<dbReference type="EMBL" id="JAJNCO010000001">
    <property type="protein sequence ID" value="MCD2109915.1"/>
    <property type="molecule type" value="Genomic_DNA"/>
</dbReference>